<evidence type="ECO:0000256" key="1">
    <source>
        <dbReference type="ARBA" id="ARBA00010928"/>
    </source>
</evidence>
<name>A0A420D9V3_9FLAO</name>
<dbReference type="Proteomes" id="UP000285906">
    <property type="component" value="Unassembled WGS sequence"/>
</dbReference>
<dbReference type="PANTHER" id="PTHR43708:SF5">
    <property type="entry name" value="CONSERVED EXPRESSED OXIDOREDUCTASE (EUROFUNG)-RELATED"/>
    <property type="match status" value="1"/>
</dbReference>
<keyword evidence="2" id="KW-0560">Oxidoreductase</keyword>
<dbReference type="EMBL" id="BMCW01000003">
    <property type="protein sequence ID" value="GGG57173.1"/>
    <property type="molecule type" value="Genomic_DNA"/>
</dbReference>
<reference evidence="8" key="3">
    <citation type="journal article" date="2019" name="Int. J. Syst. Evol. Microbiol.">
        <title>The Global Catalogue of Microorganisms (GCM) 10K type strain sequencing project: providing services to taxonomists for standard genome sequencing and annotation.</title>
        <authorList>
            <consortium name="The Broad Institute Genomics Platform"/>
            <consortium name="The Broad Institute Genome Sequencing Center for Infectious Disease"/>
            <person name="Wu L."/>
            <person name="Ma J."/>
        </authorList>
    </citation>
    <scope>NUCLEOTIDE SEQUENCE [LARGE SCALE GENOMIC DNA]</scope>
    <source>
        <strain evidence="8">CCM 8490</strain>
    </source>
</reference>
<evidence type="ECO:0000259" key="3">
    <source>
        <dbReference type="Pfam" id="PF01408"/>
    </source>
</evidence>
<reference evidence="5" key="4">
    <citation type="submission" date="2024-05" db="EMBL/GenBank/DDBJ databases">
        <authorList>
            <person name="Sun Q."/>
            <person name="Sedlacek I."/>
        </authorList>
    </citation>
    <scope>NUCLEOTIDE SEQUENCE</scope>
    <source>
        <strain evidence="5">CCM 8490</strain>
    </source>
</reference>
<dbReference type="AlphaFoldDB" id="A0A420D9V3"/>
<keyword evidence="8" id="KW-1185">Reference proteome</keyword>
<dbReference type="PANTHER" id="PTHR43708">
    <property type="entry name" value="CONSERVED EXPRESSED OXIDOREDUCTASE (EUROFUNG)"/>
    <property type="match status" value="1"/>
</dbReference>
<dbReference type="Gene3D" id="3.40.50.720">
    <property type="entry name" value="NAD(P)-binding Rossmann-like Domain"/>
    <property type="match status" value="1"/>
</dbReference>
<dbReference type="SUPFAM" id="SSF51735">
    <property type="entry name" value="NAD(P)-binding Rossmann-fold domains"/>
    <property type="match status" value="1"/>
</dbReference>
<evidence type="ECO:0000313" key="8">
    <source>
        <dbReference type="Proteomes" id="UP000658202"/>
    </source>
</evidence>
<sequence>MRQIKTALLAYGGSGKLFHAPFLEVNDGFELIGAYERSKKNIQTDYPEVKSFNSLEEVLESDAELVVVNTPIDTHFEFTKKVLEAGKHALVEKAFTTTSEEAEELHKLAKEKNLKLCVYQNRRYDSDFRTVKKVLEENYLGDIVEAEIRFERYNPELSPKAWKENGNPGASILMDLGSHVIDQALTLFGNPEKVFADIRRTRDNTQIDDYFDILLYYPDKRVRLKSSFFVKEMTPSYVFHGKKGSFLKHRADIQEDELKLGKVPNRENWGTEPEEKTGLLVYNDRIVNFPTFQGNYLDFYDDLYNAIANDKKVPVTAKQAFHTMKVIEAAKESSEKGEVISLE</sequence>
<evidence type="ECO:0000313" key="7">
    <source>
        <dbReference type="Proteomes" id="UP000285906"/>
    </source>
</evidence>
<dbReference type="RefSeq" id="WP_120213471.1">
    <property type="nucleotide sequence ID" value="NZ_BMCW01000003.1"/>
</dbReference>
<dbReference type="Proteomes" id="UP000658202">
    <property type="component" value="Unassembled WGS sequence"/>
</dbReference>
<evidence type="ECO:0000313" key="5">
    <source>
        <dbReference type="EMBL" id="GGG57173.1"/>
    </source>
</evidence>
<feature type="domain" description="Gfo/Idh/MocA-like oxidoreductase C-terminal" evidence="4">
    <location>
        <begin position="132"/>
        <end position="341"/>
    </location>
</feature>
<evidence type="ECO:0000256" key="2">
    <source>
        <dbReference type="ARBA" id="ARBA00023002"/>
    </source>
</evidence>
<accession>A0A420D9V3</accession>
<dbReference type="GO" id="GO:0000166">
    <property type="term" value="F:nucleotide binding"/>
    <property type="evidence" value="ECO:0007669"/>
    <property type="project" value="InterPro"/>
</dbReference>
<gene>
    <name evidence="6" type="ORF">BXY58_1822</name>
    <name evidence="5" type="ORF">GCM10007332_18590</name>
</gene>
<comment type="caution">
    <text evidence="6">The sequence shown here is derived from an EMBL/GenBank/DDBJ whole genome shotgun (WGS) entry which is preliminary data.</text>
</comment>
<comment type="similarity">
    <text evidence="1">Belongs to the Gfo/Idh/MocA family.</text>
</comment>
<reference evidence="6 7" key="2">
    <citation type="submission" date="2018-09" db="EMBL/GenBank/DDBJ databases">
        <title>Genomic Encyclopedia of Archaeal and Bacterial Type Strains, Phase II (KMG-II): from individual species to whole genera.</title>
        <authorList>
            <person name="Goeker M."/>
        </authorList>
    </citation>
    <scope>NUCLEOTIDE SEQUENCE [LARGE SCALE GENOMIC DNA]</scope>
    <source>
        <strain evidence="6 7">DSM 27620</strain>
    </source>
</reference>
<feature type="domain" description="Gfo/Idh/MocA-like oxidoreductase N-terminal" evidence="3">
    <location>
        <begin position="7"/>
        <end position="119"/>
    </location>
</feature>
<dbReference type="GO" id="GO:0016491">
    <property type="term" value="F:oxidoreductase activity"/>
    <property type="evidence" value="ECO:0007669"/>
    <property type="project" value="UniProtKB-KW"/>
</dbReference>
<dbReference type="Pfam" id="PF01408">
    <property type="entry name" value="GFO_IDH_MocA"/>
    <property type="match status" value="1"/>
</dbReference>
<dbReference type="InterPro" id="IPR036291">
    <property type="entry name" value="NAD(P)-bd_dom_sf"/>
</dbReference>
<reference evidence="5" key="1">
    <citation type="journal article" date="2014" name="Int. J. Syst. Evol. Microbiol.">
        <title>Complete genome of a new Firmicutes species belonging to the dominant human colonic microbiota ('Ruminococcus bicirculans') reveals two chromosomes and a selective capacity to utilize plant glucans.</title>
        <authorList>
            <consortium name="NISC Comparative Sequencing Program"/>
            <person name="Wegmann U."/>
            <person name="Louis P."/>
            <person name="Goesmann A."/>
            <person name="Henrissat B."/>
            <person name="Duncan S.H."/>
            <person name="Flint H.J."/>
        </authorList>
    </citation>
    <scope>NUCLEOTIDE SEQUENCE</scope>
    <source>
        <strain evidence="5">CCM 8490</strain>
    </source>
</reference>
<proteinExistence type="inferred from homology"/>
<protein>
    <submittedName>
        <fullName evidence="5">Oxidoreductase</fullName>
    </submittedName>
    <submittedName>
        <fullName evidence="6">Putative dehydrogenase</fullName>
    </submittedName>
</protein>
<organism evidence="6 7">
    <name type="scientific">Epilithonimonas arachidiradicis</name>
    <dbReference type="NCBI Taxonomy" id="1617282"/>
    <lineage>
        <taxon>Bacteria</taxon>
        <taxon>Pseudomonadati</taxon>
        <taxon>Bacteroidota</taxon>
        <taxon>Flavobacteriia</taxon>
        <taxon>Flavobacteriales</taxon>
        <taxon>Weeksellaceae</taxon>
        <taxon>Chryseobacterium group</taxon>
        <taxon>Epilithonimonas</taxon>
    </lineage>
</organism>
<evidence type="ECO:0000313" key="6">
    <source>
        <dbReference type="EMBL" id="RKE87691.1"/>
    </source>
</evidence>
<dbReference type="Gene3D" id="3.30.360.10">
    <property type="entry name" value="Dihydrodipicolinate Reductase, domain 2"/>
    <property type="match status" value="1"/>
</dbReference>
<dbReference type="Pfam" id="PF02894">
    <property type="entry name" value="GFO_IDH_MocA_C"/>
    <property type="match status" value="1"/>
</dbReference>
<dbReference type="EMBL" id="RAQH01000004">
    <property type="protein sequence ID" value="RKE87691.1"/>
    <property type="molecule type" value="Genomic_DNA"/>
</dbReference>
<evidence type="ECO:0000259" key="4">
    <source>
        <dbReference type="Pfam" id="PF02894"/>
    </source>
</evidence>
<dbReference type="OrthoDB" id="9815825at2"/>
<dbReference type="InterPro" id="IPR051317">
    <property type="entry name" value="Gfo/Idh/MocA_oxidoreduct"/>
</dbReference>
<dbReference type="InterPro" id="IPR000683">
    <property type="entry name" value="Gfo/Idh/MocA-like_OxRdtase_N"/>
</dbReference>
<dbReference type="InterPro" id="IPR004104">
    <property type="entry name" value="Gfo/Idh/MocA-like_OxRdtase_C"/>
</dbReference>